<gene>
    <name evidence="1" type="ORF">DPEC_G00099490</name>
</gene>
<keyword evidence="2" id="KW-1185">Reference proteome</keyword>
<organism evidence="1 2">
    <name type="scientific">Dallia pectoralis</name>
    <name type="common">Alaska blackfish</name>
    <dbReference type="NCBI Taxonomy" id="75939"/>
    <lineage>
        <taxon>Eukaryota</taxon>
        <taxon>Metazoa</taxon>
        <taxon>Chordata</taxon>
        <taxon>Craniata</taxon>
        <taxon>Vertebrata</taxon>
        <taxon>Euteleostomi</taxon>
        <taxon>Actinopterygii</taxon>
        <taxon>Neopterygii</taxon>
        <taxon>Teleostei</taxon>
        <taxon>Protacanthopterygii</taxon>
        <taxon>Esociformes</taxon>
        <taxon>Umbridae</taxon>
        <taxon>Dallia</taxon>
    </lineage>
</organism>
<dbReference type="EMBL" id="CM055735">
    <property type="protein sequence ID" value="KAJ8007949.1"/>
    <property type="molecule type" value="Genomic_DNA"/>
</dbReference>
<dbReference type="Proteomes" id="UP001157502">
    <property type="component" value="Chromosome 8"/>
</dbReference>
<accession>A0ACC2GVY7</accession>
<protein>
    <submittedName>
        <fullName evidence="1">Uncharacterized protein</fullName>
    </submittedName>
</protein>
<proteinExistence type="predicted"/>
<name>A0ACC2GVY7_DALPE</name>
<evidence type="ECO:0000313" key="1">
    <source>
        <dbReference type="EMBL" id="KAJ8007949.1"/>
    </source>
</evidence>
<reference evidence="1" key="1">
    <citation type="submission" date="2021-05" db="EMBL/GenBank/DDBJ databases">
        <authorList>
            <person name="Pan Q."/>
            <person name="Jouanno E."/>
            <person name="Zahm M."/>
            <person name="Klopp C."/>
            <person name="Cabau C."/>
            <person name="Louis A."/>
            <person name="Berthelot C."/>
            <person name="Parey E."/>
            <person name="Roest Crollius H."/>
            <person name="Montfort J."/>
            <person name="Robinson-Rechavi M."/>
            <person name="Bouchez O."/>
            <person name="Lampietro C."/>
            <person name="Lopez Roques C."/>
            <person name="Donnadieu C."/>
            <person name="Postlethwait J."/>
            <person name="Bobe J."/>
            <person name="Dillon D."/>
            <person name="Chandos A."/>
            <person name="von Hippel F."/>
            <person name="Guiguen Y."/>
        </authorList>
    </citation>
    <scope>NUCLEOTIDE SEQUENCE</scope>
    <source>
        <strain evidence="1">YG-Jan2019</strain>
    </source>
</reference>
<sequence>MIEDFSGDSSSSAEDERDIQCEILEKQRDEANQKLFEIEEVSSQLLNEMDVLEIQFQIERSCRENAEALALRVTKENKVLKRRSQALMPFIPELPENIETLSFETVDPGVDPGTDEDSVEEAVLQGQDQIRDLQASVDQLLGEKLQLCEEVDVLKREQSLLKEQLILEIAEKESVLKKLTRQNKTLNKMMRVSHLVTEEFTEINQKLELEQDLRQHAEILAHQQSLVLQHSSETNLQLQQALEQVAQIKSTLQDIQLHYQNQVSQIQCTLKASSVLAKLQSVRGQLESSKEERRNMNVQLKEAQSTVTQLQGEVKQLQNRLKDLEKDSVSEADQPGEDDSTPAPPIPPPPPPPPLPPPPCRIAVDPLVVLRNKRKASTSNADKNKSDPNVDMKSQAVNEMMERIKNGIVLRPIQRPQDQRIEKRKSAVLELKGMLDTMKRTGHRTSKLRKRISRNVGEAELLLVLQRRRRALGNEFDTTSSVPPTSTSPTIIQDPQLSGQAEGSLPLAEGSLPLAEGCGSSPVLRRLQQNREKRNSTAGLYYLAELIEEYTVATSRIIKYMILFSTGVLIGLYLFEGFPWFMMGCGLFTNLVYFGLLQTFPYILLSSPNFILSCVLVVLNHYMAFQYFAEEYYPFSEVLAYFTICLWIIPFSFFVSLSAGENVLPSTMQQGDDVVSNYFTKGKRGKRSGILLIFSFLKEAVLPRDTLEDKTTVPLSSSYLLLTSFHLETPSGPRGKVTGGTSPVCDKPPRALWSHLCITPYKPRPSHSLTQKKQKLQPIGWRMLKSERRCMATSVQGEVSGPAEQLMCGRSNTWHGRKWLAQTHMLEPVYRGRWGLVGVRGDVPGLPDTGLCSLAVRLLVWGEVVDMSLVPHCPGFWPEEGEAFVISPRLDFVQRRVSLIVLCAGVSPSAHQRLDTLREALGRSQVEGRQTQRYADGLYTFGRAPCCRRAVRQALECGLLRAVRTMWTGLRPTGQLAFTSTDSDSRSNFMHSKRPCKQATWSTDRPWFIRDCARVRLTRSQSRSPEMAAWNISLRGGARSPVLTPGLTPGPTPGLTRPTPCLLEEHIIHSLSLKEIKERWPALFDVSQVNVEFKRITTVNLEAKFMSMLDLYSTKLLSIFQAKNGAAGERHQELAAQVMTVYLVRKESGQVDGVGIVIEGSTVLNHLGDLSRACCYLLGLTYALDLKYPKTLKYMFEPEDVSGHDVGERTGKYRKRERRRMRARQRGIEYDSWDEKMREDGKKRERETERKREDERREVNLPHSAFIFYELPCEDPDPRDPDLCQSSVNALSLGGESRDVGRGLGGDARWGEERRREVKGEGRWEGVPVSQVMERRQRFGEYTLAEANPHLERIRLTAEDTDTAHALSVQRLDGPEKRPPHPILRQHLPQKIPGTKTALFLFNLSPWGFATVELFDYLSDFPRETDDDPPSASSSASVLEGVCRTVFQKHFGADRKSFSIASPNFSHTRCFASDTAAAAALRACRGLLQTRREANLSSTGKLQHRRAQTWAREYPHTSPPPLTLGNSREEQSPTPIQE</sequence>
<comment type="caution">
    <text evidence="1">The sequence shown here is derived from an EMBL/GenBank/DDBJ whole genome shotgun (WGS) entry which is preliminary data.</text>
</comment>
<evidence type="ECO:0000313" key="2">
    <source>
        <dbReference type="Proteomes" id="UP001157502"/>
    </source>
</evidence>